<organism evidence="1">
    <name type="scientific">marine sediment metagenome</name>
    <dbReference type="NCBI Taxonomy" id="412755"/>
    <lineage>
        <taxon>unclassified sequences</taxon>
        <taxon>metagenomes</taxon>
        <taxon>ecological metagenomes</taxon>
    </lineage>
</organism>
<gene>
    <name evidence="1" type="ORF">LCGC14_0871810</name>
</gene>
<proteinExistence type="predicted"/>
<name>A0A0F9RP53_9ZZZZ</name>
<sequence>MTIALVKVSNVSDRLVPLGLACL</sequence>
<evidence type="ECO:0000313" key="1">
    <source>
        <dbReference type="EMBL" id="KKN26741.1"/>
    </source>
</evidence>
<comment type="caution">
    <text evidence="1">The sequence shown here is derived from an EMBL/GenBank/DDBJ whole genome shotgun (WGS) entry which is preliminary data.</text>
</comment>
<dbReference type="AlphaFoldDB" id="A0A0F9RP53"/>
<reference evidence="1" key="1">
    <citation type="journal article" date="2015" name="Nature">
        <title>Complex archaea that bridge the gap between prokaryotes and eukaryotes.</title>
        <authorList>
            <person name="Spang A."/>
            <person name="Saw J.H."/>
            <person name="Jorgensen S.L."/>
            <person name="Zaremba-Niedzwiedzka K."/>
            <person name="Martijn J."/>
            <person name="Lind A.E."/>
            <person name="van Eijk R."/>
            <person name="Schleper C."/>
            <person name="Guy L."/>
            <person name="Ettema T.J."/>
        </authorList>
    </citation>
    <scope>NUCLEOTIDE SEQUENCE</scope>
</reference>
<dbReference type="EMBL" id="LAZR01002698">
    <property type="protein sequence ID" value="KKN26741.1"/>
    <property type="molecule type" value="Genomic_DNA"/>
</dbReference>
<accession>A0A0F9RP53</accession>
<protein>
    <submittedName>
        <fullName evidence="1">Uncharacterized protein</fullName>
    </submittedName>
</protein>
<feature type="non-terminal residue" evidence="1">
    <location>
        <position position="23"/>
    </location>
</feature>